<dbReference type="PANTHER" id="PTHR33444">
    <property type="entry name" value="SI:DKEY-19B23.12-RELATED"/>
    <property type="match status" value="1"/>
</dbReference>
<name>A0AA88XT16_PINIB</name>
<keyword evidence="2" id="KW-0812">Transmembrane</keyword>
<reference evidence="3" key="1">
    <citation type="submission" date="2019-08" db="EMBL/GenBank/DDBJ databases">
        <title>The improved chromosome-level genome for the pearl oyster Pinctada fucata martensii using PacBio sequencing and Hi-C.</title>
        <authorList>
            <person name="Zheng Z."/>
        </authorList>
    </citation>
    <scope>NUCLEOTIDE SEQUENCE</scope>
    <source>
        <strain evidence="3">ZZ-2019</strain>
        <tissue evidence="3">Adductor muscle</tissue>
    </source>
</reference>
<dbReference type="Proteomes" id="UP001186944">
    <property type="component" value="Unassembled WGS sequence"/>
</dbReference>
<dbReference type="PANTHER" id="PTHR33444:SF2">
    <property type="entry name" value="MARVEL DOMAIN-CONTAINING PROTEIN"/>
    <property type="match status" value="1"/>
</dbReference>
<protein>
    <submittedName>
        <fullName evidence="3">Uncharacterized protein</fullName>
    </submittedName>
</protein>
<dbReference type="EMBL" id="VSWD01000010">
    <property type="protein sequence ID" value="KAK3091218.1"/>
    <property type="molecule type" value="Genomic_DNA"/>
</dbReference>
<evidence type="ECO:0000256" key="1">
    <source>
        <dbReference type="SAM" id="MobiDB-lite"/>
    </source>
</evidence>
<keyword evidence="2" id="KW-0472">Membrane</keyword>
<accession>A0AA88XT16</accession>
<feature type="transmembrane region" description="Helical" evidence="2">
    <location>
        <begin position="149"/>
        <end position="173"/>
    </location>
</feature>
<comment type="caution">
    <text evidence="3">The sequence shown here is derived from an EMBL/GenBank/DDBJ whole genome shotgun (WGS) entry which is preliminary data.</text>
</comment>
<dbReference type="InterPro" id="IPR040350">
    <property type="entry name" value="TMEM272"/>
</dbReference>
<evidence type="ECO:0000313" key="3">
    <source>
        <dbReference type="EMBL" id="KAK3091218.1"/>
    </source>
</evidence>
<feature type="transmembrane region" description="Helical" evidence="2">
    <location>
        <begin position="193"/>
        <end position="217"/>
    </location>
</feature>
<feature type="transmembrane region" description="Helical" evidence="2">
    <location>
        <begin position="84"/>
        <end position="103"/>
    </location>
</feature>
<proteinExistence type="predicted"/>
<dbReference type="AlphaFoldDB" id="A0AA88XT16"/>
<keyword evidence="4" id="KW-1185">Reference proteome</keyword>
<gene>
    <name evidence="3" type="ORF">FSP39_018022</name>
</gene>
<feature type="region of interest" description="Disordered" evidence="1">
    <location>
        <begin position="1"/>
        <end position="26"/>
    </location>
</feature>
<organism evidence="3 4">
    <name type="scientific">Pinctada imbricata</name>
    <name type="common">Atlantic pearl-oyster</name>
    <name type="synonym">Pinctada martensii</name>
    <dbReference type="NCBI Taxonomy" id="66713"/>
    <lineage>
        <taxon>Eukaryota</taxon>
        <taxon>Metazoa</taxon>
        <taxon>Spiralia</taxon>
        <taxon>Lophotrochozoa</taxon>
        <taxon>Mollusca</taxon>
        <taxon>Bivalvia</taxon>
        <taxon>Autobranchia</taxon>
        <taxon>Pteriomorphia</taxon>
        <taxon>Pterioida</taxon>
        <taxon>Pterioidea</taxon>
        <taxon>Pteriidae</taxon>
        <taxon>Pinctada</taxon>
    </lineage>
</organism>
<sequence length="244" mass="27438">MHSEVEHVLSSDEKPGTSTTKIHEELPEREDDLADTVLIDTPEENFAGGNCVLQILTSAYEEEEDNYTFLCHVNNACNETCCGWVLLATSFLLSVFAVVIGILRSHDCPCNRAIPVYLAVEGVVLFIKSSMQAARVICKLEPDPGERHCVFTIIDISTLFLIFWNFTGGVWVLGVFDQVQTSIHDAPTYCDILMYWFSVTMVLLTTLVLIFKVFFYFGLWILYDKMEASGTCLGALREEKADHV</sequence>
<evidence type="ECO:0000313" key="4">
    <source>
        <dbReference type="Proteomes" id="UP001186944"/>
    </source>
</evidence>
<keyword evidence="2" id="KW-1133">Transmembrane helix</keyword>
<evidence type="ECO:0000256" key="2">
    <source>
        <dbReference type="SAM" id="Phobius"/>
    </source>
</evidence>